<name>A0A1F5QCJ2_9BACT</name>
<dbReference type="InterPro" id="IPR011042">
    <property type="entry name" value="6-blade_b-propeller_TolB-like"/>
</dbReference>
<dbReference type="Gene3D" id="2.120.10.30">
    <property type="entry name" value="TolB, C-terminal domain"/>
    <property type="match status" value="1"/>
</dbReference>
<dbReference type="Proteomes" id="UP000177235">
    <property type="component" value="Unassembled WGS sequence"/>
</dbReference>
<dbReference type="EMBL" id="MFFF01000009">
    <property type="protein sequence ID" value="OGE99905.1"/>
    <property type="molecule type" value="Genomic_DNA"/>
</dbReference>
<evidence type="ECO:0000313" key="2">
    <source>
        <dbReference type="Proteomes" id="UP000177235"/>
    </source>
</evidence>
<reference evidence="1 2" key="1">
    <citation type="journal article" date="2016" name="Nat. Commun.">
        <title>Thousands of microbial genomes shed light on interconnected biogeochemical processes in an aquifer system.</title>
        <authorList>
            <person name="Anantharaman K."/>
            <person name="Brown C.T."/>
            <person name="Hug L.A."/>
            <person name="Sharon I."/>
            <person name="Castelle C.J."/>
            <person name="Probst A.J."/>
            <person name="Thomas B.C."/>
            <person name="Singh A."/>
            <person name="Wilkins M.J."/>
            <person name="Karaoz U."/>
            <person name="Brodie E.L."/>
            <person name="Williams K.H."/>
            <person name="Hubbard S.S."/>
            <person name="Banfield J.F."/>
        </authorList>
    </citation>
    <scope>NUCLEOTIDE SEQUENCE [LARGE SCALE GENOMIC DNA]</scope>
</reference>
<protein>
    <recommendedName>
        <fullName evidence="3">Dipeptidylpeptidase IV N-terminal domain-containing protein</fullName>
    </recommendedName>
</protein>
<evidence type="ECO:0008006" key="3">
    <source>
        <dbReference type="Google" id="ProtNLM"/>
    </source>
</evidence>
<accession>A0A1F5QCJ2</accession>
<evidence type="ECO:0000313" key="1">
    <source>
        <dbReference type="EMBL" id="OGE99905.1"/>
    </source>
</evidence>
<proteinExistence type="predicted"/>
<comment type="caution">
    <text evidence="1">The sequence shown here is derived from an EMBL/GenBank/DDBJ whole genome shotgun (WGS) entry which is preliminary data.</text>
</comment>
<organism evidence="1 2">
    <name type="scientific">Candidatus Doudnabacteria bacterium RIFCSPLOWO2_02_FULL_48_13</name>
    <dbReference type="NCBI Taxonomy" id="1817845"/>
    <lineage>
        <taxon>Bacteria</taxon>
        <taxon>Candidatus Doudnaibacteriota</taxon>
    </lineage>
</organism>
<sequence>MKKIIIIAACVLLILTGLTAAYYYYARNYLMRIVDELQNTKQVLAADVLSAIASFNGERLWYVTRDGRMFQLNLKTLQKEEFVFSEKTGVPTAVLWQESGSDLIFEQNIGGHVRYKYFRAKDNRFVQYPDNVRSPVILTGDDQIAYDWVTVSATSTRHILKIADIDTNNFQDIGVLFRDDYKLVAHPTKKELVMFSSHGFSPLVRVDLASGRFENIAPEGRYLSVKFSPDGNQLLIHSDSIWVYDMNTGQRKDLNVPAGAMLWDSGSRTVYVASSPQLWQIDLSTMEAKQSNVFSDRQIKDAFLHPFENTLFFIDEQSDLFQMTRLPAP</sequence>
<gene>
    <name evidence="1" type="ORF">A3J05_02630</name>
</gene>
<dbReference type="SUPFAM" id="SSF82171">
    <property type="entry name" value="DPP6 N-terminal domain-like"/>
    <property type="match status" value="1"/>
</dbReference>
<dbReference type="AlphaFoldDB" id="A0A1F5QCJ2"/>